<organism evidence="14 15">
    <name type="scientific">Actinopolyspora biskrensis</name>
    <dbReference type="NCBI Taxonomy" id="1470178"/>
    <lineage>
        <taxon>Bacteria</taxon>
        <taxon>Bacillati</taxon>
        <taxon>Actinomycetota</taxon>
        <taxon>Actinomycetes</taxon>
        <taxon>Actinopolysporales</taxon>
        <taxon>Actinopolysporaceae</taxon>
        <taxon>Actinopolyspora</taxon>
    </lineage>
</organism>
<name>A0A852YZH8_9ACTN</name>
<evidence type="ECO:0000256" key="3">
    <source>
        <dbReference type="ARBA" id="ARBA00002185"/>
    </source>
</evidence>
<dbReference type="InterPro" id="IPR004572">
    <property type="entry name" value="Protoporphyrinogen_oxidase"/>
</dbReference>
<dbReference type="PANTHER" id="PTHR42923:SF3">
    <property type="entry name" value="PROTOPORPHYRINOGEN OXIDASE"/>
    <property type="match status" value="1"/>
</dbReference>
<keyword evidence="12" id="KW-0963">Cytoplasm</keyword>
<evidence type="ECO:0000256" key="2">
    <source>
        <dbReference type="ARBA" id="ARBA00001974"/>
    </source>
</evidence>
<dbReference type="Pfam" id="PF01593">
    <property type="entry name" value="Amino_oxidase"/>
    <property type="match status" value="1"/>
</dbReference>
<dbReference type="Gene3D" id="1.10.3110.10">
    <property type="entry name" value="protoporphyrinogen ix oxidase, domain 3"/>
    <property type="match status" value="1"/>
</dbReference>
<proteinExistence type="inferred from homology"/>
<comment type="catalytic activity">
    <reaction evidence="1">
        <text>coproporphyrinogen III + 3 O2 = coproporphyrin III + 3 H2O2</text>
        <dbReference type="Rhea" id="RHEA:43436"/>
        <dbReference type="ChEBI" id="CHEBI:15379"/>
        <dbReference type="ChEBI" id="CHEBI:16240"/>
        <dbReference type="ChEBI" id="CHEBI:57309"/>
        <dbReference type="ChEBI" id="CHEBI:131725"/>
        <dbReference type="EC" id="1.3.3.15"/>
    </reaction>
    <physiologicalReaction direction="left-to-right" evidence="1">
        <dbReference type="Rhea" id="RHEA:43437"/>
    </physiologicalReaction>
</comment>
<evidence type="ECO:0000256" key="5">
    <source>
        <dbReference type="ARBA" id="ARBA00008310"/>
    </source>
</evidence>
<evidence type="ECO:0000256" key="6">
    <source>
        <dbReference type="ARBA" id="ARBA00012402"/>
    </source>
</evidence>
<evidence type="ECO:0000256" key="10">
    <source>
        <dbReference type="ARBA" id="ARBA00023002"/>
    </source>
</evidence>
<comment type="caution">
    <text evidence="14">The sequence shown here is derived from an EMBL/GenBank/DDBJ whole genome shotgun (WGS) entry which is preliminary data.</text>
</comment>
<evidence type="ECO:0000256" key="12">
    <source>
        <dbReference type="RuleBase" id="RU364052"/>
    </source>
</evidence>
<evidence type="ECO:0000256" key="9">
    <source>
        <dbReference type="ARBA" id="ARBA00022827"/>
    </source>
</evidence>
<dbReference type="GO" id="GO:0005737">
    <property type="term" value="C:cytoplasm"/>
    <property type="evidence" value="ECO:0007669"/>
    <property type="project" value="UniProtKB-SubCell"/>
</dbReference>
<dbReference type="InterPro" id="IPR050464">
    <property type="entry name" value="Zeta_carotene_desat/Oxidored"/>
</dbReference>
<dbReference type="GO" id="GO:0004729">
    <property type="term" value="F:oxygen-dependent protoporphyrinogen oxidase activity"/>
    <property type="evidence" value="ECO:0007669"/>
    <property type="project" value="UniProtKB-UniRule"/>
</dbReference>
<reference evidence="14 15" key="1">
    <citation type="submission" date="2020-07" db="EMBL/GenBank/DDBJ databases">
        <title>Genomic Encyclopedia of Type Strains, Phase III (KMG-III): the genomes of soil and plant-associated and newly described type strains.</title>
        <authorList>
            <person name="Whitman W."/>
        </authorList>
    </citation>
    <scope>NUCLEOTIDE SEQUENCE [LARGE SCALE GENOMIC DNA]</scope>
    <source>
        <strain evidence="14 15">CECT 8576</strain>
    </source>
</reference>
<comment type="subcellular location">
    <subcellularLocation>
        <location evidence="12">Cytoplasm</location>
    </subcellularLocation>
</comment>
<keyword evidence="11 12" id="KW-0350">Heme biosynthesis</keyword>
<evidence type="ECO:0000256" key="8">
    <source>
        <dbReference type="ARBA" id="ARBA00022630"/>
    </source>
</evidence>
<dbReference type="SUPFAM" id="SSF51905">
    <property type="entry name" value="FAD/NAD(P)-binding domain"/>
    <property type="match status" value="1"/>
</dbReference>
<dbReference type="AlphaFoldDB" id="A0A852YZH8"/>
<keyword evidence="10 12" id="KW-0560">Oxidoreductase</keyword>
<evidence type="ECO:0000256" key="7">
    <source>
        <dbReference type="ARBA" id="ARBA00019046"/>
    </source>
</evidence>
<dbReference type="GO" id="GO:0006783">
    <property type="term" value="P:heme biosynthetic process"/>
    <property type="evidence" value="ECO:0007669"/>
    <property type="project" value="UniProtKB-UniRule"/>
</dbReference>
<dbReference type="Gene3D" id="3.90.660.20">
    <property type="entry name" value="Protoporphyrinogen oxidase, mitochondrial, domain 2"/>
    <property type="match status" value="1"/>
</dbReference>
<comment type="similarity">
    <text evidence="5 12">Belongs to the protoporphyrinogen/coproporphyrinogen oxidase family. Coproporphyrinogen III oxidase subfamily.</text>
</comment>
<dbReference type="Gene3D" id="3.50.50.60">
    <property type="entry name" value="FAD/NAD(P)-binding domain"/>
    <property type="match status" value="1"/>
</dbReference>
<protein>
    <recommendedName>
        <fullName evidence="7 12">Coproporphyrinogen III oxidase</fullName>
        <ecNumber evidence="6 12">1.3.3.15</ecNumber>
    </recommendedName>
</protein>
<dbReference type="InterPro" id="IPR002937">
    <property type="entry name" value="Amino_oxidase"/>
</dbReference>
<keyword evidence="15" id="KW-1185">Reference proteome</keyword>
<sequence length="475" mass="48247">MSRVAVVGGGISGLTAAYRLRRLLGETAEIVVLDQAERLGGKLHTPRLGGRGYDLGAEAFLARRPEVTRLAEELGLGSELVHPSGASARIRAGGATLPLPSGMFMGVPASAEAVRNVLSDGACRAVGAESELPPLRMAGDDASVGELLRRRFGAEVVERLVEPLLGGVYGGSADALGLRATMPGLAAALDAGAESLTEAVNEAMPAPTPPGSAGPPVFGAFEEGYGTLVNALERRSGARIERGVTARRLWREGSGWSLSTGSAARPGRLDVDAVVLAVPAPAARGLLAESVPEASAGFAGISLASMAVVGLALPAEVELPPASGVLIARGERHRDGTAFTAKAVTLSSRKWPHLRGRGGEPLVRASVGRGDPGELRVDDAELLRRVRADLAELTGSTAEPVDTAVVRWGGGLPQYGVGHAETVAGIEEAVSRAPGLEVAGASLHGVGVPACVGTGETAAAGIGEFLGAGQRHARG</sequence>
<dbReference type="NCBIfam" id="TIGR00562">
    <property type="entry name" value="proto_IX_ox"/>
    <property type="match status" value="1"/>
</dbReference>
<dbReference type="PANTHER" id="PTHR42923">
    <property type="entry name" value="PROTOPORPHYRINOGEN OXIDASE"/>
    <property type="match status" value="1"/>
</dbReference>
<feature type="domain" description="Amine oxidase" evidence="13">
    <location>
        <begin position="11"/>
        <end position="462"/>
    </location>
</feature>
<comment type="cofactor">
    <cofactor evidence="2 12">
        <name>FAD</name>
        <dbReference type="ChEBI" id="CHEBI:57692"/>
    </cofactor>
</comment>
<dbReference type="InterPro" id="IPR036188">
    <property type="entry name" value="FAD/NAD-bd_sf"/>
</dbReference>
<accession>A0A852YZH8</accession>
<evidence type="ECO:0000256" key="4">
    <source>
        <dbReference type="ARBA" id="ARBA00004744"/>
    </source>
</evidence>
<dbReference type="EMBL" id="JACBYW010000001">
    <property type="protein sequence ID" value="NYH76816.1"/>
    <property type="molecule type" value="Genomic_DNA"/>
</dbReference>
<evidence type="ECO:0000313" key="15">
    <source>
        <dbReference type="Proteomes" id="UP000548304"/>
    </source>
</evidence>
<gene>
    <name evidence="14" type="ORF">FHR84_000130</name>
</gene>
<evidence type="ECO:0000256" key="1">
    <source>
        <dbReference type="ARBA" id="ARBA00001755"/>
    </source>
</evidence>
<comment type="function">
    <text evidence="3 12">Involved in coproporphyrin-dependent heme b biosynthesis. Catalyzes the oxidation of coproporphyrinogen III to coproporphyrin III.</text>
</comment>
<keyword evidence="9 12" id="KW-0274">FAD</keyword>
<dbReference type="Proteomes" id="UP000548304">
    <property type="component" value="Unassembled WGS sequence"/>
</dbReference>
<comment type="pathway">
    <text evidence="4 12">Porphyrin-containing compound metabolism; protoheme biosynthesis.</text>
</comment>
<dbReference type="RefSeq" id="WP_179533459.1">
    <property type="nucleotide sequence ID" value="NZ_JACBYW010000001.1"/>
</dbReference>
<evidence type="ECO:0000259" key="13">
    <source>
        <dbReference type="Pfam" id="PF01593"/>
    </source>
</evidence>
<keyword evidence="8 12" id="KW-0285">Flavoprotein</keyword>
<evidence type="ECO:0000313" key="14">
    <source>
        <dbReference type="EMBL" id="NYH76816.1"/>
    </source>
</evidence>
<dbReference type="EC" id="1.3.3.15" evidence="6 12"/>
<dbReference type="SUPFAM" id="SSF54373">
    <property type="entry name" value="FAD-linked reductases, C-terminal domain"/>
    <property type="match status" value="1"/>
</dbReference>
<evidence type="ECO:0000256" key="11">
    <source>
        <dbReference type="ARBA" id="ARBA00023133"/>
    </source>
</evidence>
<dbReference type="UniPathway" id="UPA00252"/>